<dbReference type="Pfam" id="PF01336">
    <property type="entry name" value="tRNA_anti-codon"/>
    <property type="match status" value="1"/>
</dbReference>
<comment type="subunit">
    <text evidence="7">Homodimer.</text>
</comment>
<dbReference type="HAMAP" id="MF_00044">
    <property type="entry name" value="Asp_tRNA_synth_type1"/>
    <property type="match status" value="1"/>
</dbReference>
<dbReference type="RefSeq" id="WP_125164692.1">
    <property type="nucleotide sequence ID" value="NZ_CP034234.1"/>
</dbReference>
<evidence type="ECO:0000259" key="8">
    <source>
        <dbReference type="PROSITE" id="PS50862"/>
    </source>
</evidence>
<dbReference type="GO" id="GO:0003676">
    <property type="term" value="F:nucleic acid binding"/>
    <property type="evidence" value="ECO:0007669"/>
    <property type="project" value="InterPro"/>
</dbReference>
<feature type="domain" description="Aminoacyl-transfer RNA synthetases class-II family profile" evidence="8">
    <location>
        <begin position="139"/>
        <end position="547"/>
    </location>
</feature>
<evidence type="ECO:0000256" key="3">
    <source>
        <dbReference type="ARBA" id="ARBA00022741"/>
    </source>
</evidence>
<dbReference type="KEGG" id="eri:EEI45_07100"/>
<comment type="catalytic activity">
    <reaction evidence="7">
        <text>tRNA(Asp) + L-aspartate + ATP = L-aspartyl-tRNA(Asp) + AMP + diphosphate</text>
        <dbReference type="Rhea" id="RHEA:19649"/>
        <dbReference type="Rhea" id="RHEA-COMP:9660"/>
        <dbReference type="Rhea" id="RHEA-COMP:9678"/>
        <dbReference type="ChEBI" id="CHEBI:29991"/>
        <dbReference type="ChEBI" id="CHEBI:30616"/>
        <dbReference type="ChEBI" id="CHEBI:33019"/>
        <dbReference type="ChEBI" id="CHEBI:78442"/>
        <dbReference type="ChEBI" id="CHEBI:78516"/>
        <dbReference type="ChEBI" id="CHEBI:456215"/>
        <dbReference type="EC" id="6.1.1.12"/>
    </reaction>
</comment>
<keyword evidence="6 7" id="KW-0030">Aminoacyl-tRNA synthetase</keyword>
<feature type="binding site" evidence="7">
    <location>
        <position position="224"/>
    </location>
    <ligand>
        <name>ATP</name>
        <dbReference type="ChEBI" id="CHEBI:30616"/>
    </ligand>
</feature>
<feature type="binding site" evidence="7">
    <location>
        <begin position="215"/>
        <end position="217"/>
    </location>
    <ligand>
        <name>ATP</name>
        <dbReference type="ChEBI" id="CHEBI:30616"/>
    </ligand>
</feature>
<keyword evidence="4 7" id="KW-0067">ATP-binding</keyword>
<dbReference type="GO" id="GO:0016740">
    <property type="term" value="F:transferase activity"/>
    <property type="evidence" value="ECO:0007669"/>
    <property type="project" value="UniProtKB-ARBA"/>
</dbReference>
<dbReference type="Proteomes" id="UP000278804">
    <property type="component" value="Chromosome"/>
</dbReference>
<name>A0A3S8RNF9_9FIRM</name>
<dbReference type="EC" id="6.1.1.12" evidence="7"/>
<dbReference type="NCBIfam" id="TIGR00459">
    <property type="entry name" value="aspS_bact"/>
    <property type="match status" value="1"/>
</dbReference>
<evidence type="ECO:0000256" key="7">
    <source>
        <dbReference type="HAMAP-Rule" id="MF_00044"/>
    </source>
</evidence>
<dbReference type="PRINTS" id="PR01042">
    <property type="entry name" value="TRNASYNTHASP"/>
</dbReference>
<dbReference type="Gene3D" id="3.30.1360.30">
    <property type="entry name" value="GAD-like domain"/>
    <property type="match status" value="1"/>
</dbReference>
<comment type="function">
    <text evidence="7">Catalyzes the attachment of L-aspartate to tRNA(Asp) in a two-step reaction: L-aspartate is first activated by ATP to form Asp-AMP and then transferred to the acceptor end of tRNA(Asp).</text>
</comment>
<comment type="caution">
    <text evidence="7">Lacks conserved residue(s) required for the propagation of feature annotation.</text>
</comment>
<keyword evidence="3 7" id="KW-0547">Nucleotide-binding</keyword>
<dbReference type="AlphaFoldDB" id="A0A3S8RNF9"/>
<dbReference type="Gene3D" id="2.40.50.140">
    <property type="entry name" value="Nucleic acid-binding proteins"/>
    <property type="match status" value="1"/>
</dbReference>
<gene>
    <name evidence="7 9" type="primary">aspS</name>
    <name evidence="9" type="ORF">EEI45_07100</name>
</gene>
<evidence type="ECO:0000256" key="5">
    <source>
        <dbReference type="ARBA" id="ARBA00022917"/>
    </source>
</evidence>
<keyword evidence="10" id="KW-1185">Reference proteome</keyword>
<feature type="binding site" evidence="7">
    <location>
        <position position="481"/>
    </location>
    <ligand>
        <name>L-aspartate</name>
        <dbReference type="ChEBI" id="CHEBI:29991"/>
    </ligand>
</feature>
<feature type="binding site" evidence="7">
    <location>
        <position position="440"/>
    </location>
    <ligand>
        <name>L-aspartate</name>
        <dbReference type="ChEBI" id="CHEBI:29991"/>
    </ligand>
</feature>
<comment type="similarity">
    <text evidence="1 7">Belongs to the class-II aminoacyl-tRNA synthetase family. Type 1 subfamily.</text>
</comment>
<dbReference type="PANTHER" id="PTHR22594:SF5">
    <property type="entry name" value="ASPARTATE--TRNA LIGASE, MITOCHONDRIAL"/>
    <property type="match status" value="1"/>
</dbReference>
<proteinExistence type="inferred from homology"/>
<feature type="binding site" evidence="7">
    <location>
        <begin position="526"/>
        <end position="529"/>
    </location>
    <ligand>
        <name>ATP</name>
        <dbReference type="ChEBI" id="CHEBI:30616"/>
    </ligand>
</feature>
<dbReference type="SUPFAM" id="SSF55261">
    <property type="entry name" value="GAD domain-like"/>
    <property type="match status" value="1"/>
</dbReference>
<evidence type="ECO:0000313" key="10">
    <source>
        <dbReference type="Proteomes" id="UP000278804"/>
    </source>
</evidence>
<dbReference type="InterPro" id="IPR004365">
    <property type="entry name" value="NA-bd_OB_tRNA"/>
</dbReference>
<dbReference type="GO" id="GO:0140096">
    <property type="term" value="F:catalytic activity, acting on a protein"/>
    <property type="evidence" value="ECO:0007669"/>
    <property type="project" value="UniProtKB-ARBA"/>
</dbReference>
<feature type="binding site" evidence="7">
    <location>
        <position position="169"/>
    </location>
    <ligand>
        <name>L-aspartate</name>
        <dbReference type="ChEBI" id="CHEBI:29991"/>
    </ligand>
</feature>
<dbReference type="InterPro" id="IPR029351">
    <property type="entry name" value="GAD_dom"/>
</dbReference>
<dbReference type="Gene3D" id="3.30.930.10">
    <property type="entry name" value="Bira Bifunctional Protein, Domain 2"/>
    <property type="match status" value="1"/>
</dbReference>
<dbReference type="InterPro" id="IPR004364">
    <property type="entry name" value="Aa-tRNA-synt_II"/>
</dbReference>
<dbReference type="InterPro" id="IPR004524">
    <property type="entry name" value="Asp-tRNA-ligase_1"/>
</dbReference>
<dbReference type="GO" id="GO:0006422">
    <property type="term" value="P:aspartyl-tRNA aminoacylation"/>
    <property type="evidence" value="ECO:0007669"/>
    <property type="project" value="UniProtKB-UniRule"/>
</dbReference>
<keyword evidence="5 7" id="KW-0648">Protein biosynthesis</keyword>
<dbReference type="InterPro" id="IPR045864">
    <property type="entry name" value="aa-tRNA-synth_II/BPL/LPL"/>
</dbReference>
<dbReference type="Pfam" id="PF00152">
    <property type="entry name" value="tRNA-synt_2"/>
    <property type="match status" value="1"/>
</dbReference>
<comment type="subcellular location">
    <subcellularLocation>
        <location evidence="7">Cytoplasm</location>
    </subcellularLocation>
</comment>
<keyword evidence="7" id="KW-0963">Cytoplasm</keyword>
<evidence type="ECO:0000256" key="4">
    <source>
        <dbReference type="ARBA" id="ARBA00022840"/>
    </source>
</evidence>
<evidence type="ECO:0000313" key="9">
    <source>
        <dbReference type="EMBL" id="AZK44525.1"/>
    </source>
</evidence>
<dbReference type="InterPro" id="IPR047089">
    <property type="entry name" value="Asp-tRNA-ligase_1_N"/>
</dbReference>
<feature type="region of interest" description="Aspartate" evidence="7">
    <location>
        <begin position="193"/>
        <end position="196"/>
    </location>
</feature>
<dbReference type="Pfam" id="PF02938">
    <property type="entry name" value="GAD"/>
    <property type="match status" value="1"/>
</dbReference>
<evidence type="ECO:0000256" key="1">
    <source>
        <dbReference type="ARBA" id="ARBA00006303"/>
    </source>
</evidence>
<dbReference type="InterPro" id="IPR006195">
    <property type="entry name" value="aa-tRNA-synth_II"/>
</dbReference>
<dbReference type="SUPFAM" id="SSF50249">
    <property type="entry name" value="Nucleic acid-binding proteins"/>
    <property type="match status" value="1"/>
</dbReference>
<dbReference type="NCBIfam" id="NF001750">
    <property type="entry name" value="PRK00476.1"/>
    <property type="match status" value="1"/>
</dbReference>
<organism evidence="9 10">
    <name type="scientific">Erysipelothrix piscisicarius</name>
    <dbReference type="NCBI Taxonomy" id="2485784"/>
    <lineage>
        <taxon>Bacteria</taxon>
        <taxon>Bacillati</taxon>
        <taxon>Bacillota</taxon>
        <taxon>Erysipelotrichia</taxon>
        <taxon>Erysipelotrichales</taxon>
        <taxon>Erysipelotrichaceae</taxon>
        <taxon>Erysipelothrix</taxon>
    </lineage>
</organism>
<dbReference type="InterPro" id="IPR012340">
    <property type="entry name" value="NA-bd_OB-fold"/>
</dbReference>
<feature type="binding site" evidence="7">
    <location>
        <position position="215"/>
    </location>
    <ligand>
        <name>L-aspartate</name>
        <dbReference type="ChEBI" id="CHEBI:29991"/>
    </ligand>
</feature>
<reference evidence="9 10" key="1">
    <citation type="journal article" date="2020" name="Int. J. Syst. Evol. Microbiol.">
        <title>Description of Erysipelothrix piscisicarius sp. nov., an emergent fish pathogen, and assessment of virulence using a tiger barb (Puntigrus tetrazona) infection model.</title>
        <authorList>
            <person name="Pomaranski E.K."/>
            <person name="Griffin M.J."/>
            <person name="Camus A.C."/>
            <person name="Armwood A.R."/>
            <person name="Shelley J."/>
            <person name="Waldbieser G.C."/>
            <person name="LaFrentz B.R."/>
            <person name="Garcia J.C."/>
            <person name="Yanong R."/>
            <person name="Soto E."/>
        </authorList>
    </citation>
    <scope>NUCLEOTIDE SEQUENCE [LARGE SCALE GENOMIC DNA]</scope>
    <source>
        <strain evidence="9 10">15TAL0474</strain>
    </source>
</reference>
<accession>A0A3S8RNF9</accession>
<protein>
    <recommendedName>
        <fullName evidence="7">Aspartate--tRNA ligase</fullName>
        <ecNumber evidence="7">6.1.1.12</ecNumber>
    </recommendedName>
    <alternativeName>
        <fullName evidence="7">Aspartyl-tRNA synthetase</fullName>
        <shortName evidence="7">AspRS</shortName>
    </alternativeName>
</protein>
<dbReference type="CDD" id="cd04317">
    <property type="entry name" value="EcAspRS_like_N"/>
    <property type="match status" value="1"/>
</dbReference>
<dbReference type="GO" id="GO:0005737">
    <property type="term" value="C:cytoplasm"/>
    <property type="evidence" value="ECO:0007669"/>
    <property type="project" value="UniProtKB-SubCell"/>
</dbReference>
<dbReference type="SUPFAM" id="SSF55681">
    <property type="entry name" value="Class II aaRS and biotin synthetases"/>
    <property type="match status" value="1"/>
</dbReference>
<sequence>MERTHHNGMLRIEHVGEHVELVGWVAKRRNFGSINFIDLRDRSGLVQLVVNHDEYPIVQELKNEFVIAVRGTVRERQDKNPKMATGDIEIDVTDVKIINKAAQTPMIIADETDALEETRLKYRYLDLRRPVMQNKLITRARIVTEMRRTLDEMGFIDVETPMLTKSTPEGAREYLVPSRVHEGEFYALAQSPQIFKQLLMIGGLERYYQVARCFRDEDLRADRQLDFTQVDIEASFLDQQQFMSLIEEIVNNVMVNVLNLEKPRIPQIRFEDALNVYGSDKPDMRFEMYLQDFNRIFILSEFKVFSDTLKEGGVLKGLVLKGQAESMTRKVMDKYTDLVKKNGLKGLVVLKVEEEGFTGGAAKFIDEQERLQMIQEYDLEVGDVVFIGSGMWENTCTAIGALRLQLAKDYQLIPEDAFAYCWVVDFPMFEMDEDVIIARHHPFTAPREADEALLETEPLKVIAQAYDLVLNGFEIAGGSMRIYRQELQEQMFEIIGFTPEQIQKRFGFFVDAFKYGTPPHGGIAFGLDRFAMALTHSDTIRDVIAFPKNASARCPLTNAPSPAVDKQLEELHLEIVHKKKESE</sequence>
<dbReference type="PANTHER" id="PTHR22594">
    <property type="entry name" value="ASPARTYL/LYSYL-TRNA SYNTHETASE"/>
    <property type="match status" value="1"/>
</dbReference>
<evidence type="ECO:0000256" key="6">
    <source>
        <dbReference type="ARBA" id="ARBA00023146"/>
    </source>
</evidence>
<dbReference type="PROSITE" id="PS50862">
    <property type="entry name" value="AA_TRNA_LIGASE_II"/>
    <property type="match status" value="1"/>
</dbReference>
<dbReference type="EMBL" id="CP034234">
    <property type="protein sequence ID" value="AZK44525.1"/>
    <property type="molecule type" value="Genomic_DNA"/>
</dbReference>
<dbReference type="GO" id="GO:0004815">
    <property type="term" value="F:aspartate-tRNA ligase activity"/>
    <property type="evidence" value="ECO:0007669"/>
    <property type="project" value="UniProtKB-UniRule"/>
</dbReference>
<evidence type="ECO:0000256" key="2">
    <source>
        <dbReference type="ARBA" id="ARBA00022598"/>
    </source>
</evidence>
<feature type="binding site" evidence="7">
    <location>
        <position position="474"/>
    </location>
    <ligand>
        <name>ATP</name>
        <dbReference type="ChEBI" id="CHEBI:30616"/>
    </ligand>
</feature>
<dbReference type="InterPro" id="IPR004115">
    <property type="entry name" value="GAD-like_sf"/>
</dbReference>
<dbReference type="GO" id="GO:0005524">
    <property type="term" value="F:ATP binding"/>
    <property type="evidence" value="ECO:0007669"/>
    <property type="project" value="UniProtKB-UniRule"/>
</dbReference>
<keyword evidence="2 7" id="KW-0436">Ligase</keyword>
<dbReference type="InterPro" id="IPR002312">
    <property type="entry name" value="Asp/Asn-tRNA-synth_IIb"/>
</dbReference>